<gene>
    <name evidence="1" type="ORF">M8523_18340</name>
</gene>
<dbReference type="AlphaFoldDB" id="A0AA41YZA4"/>
<dbReference type="EMBL" id="JAMOIM010000012">
    <property type="protein sequence ID" value="MCW6509982.1"/>
    <property type="molecule type" value="Genomic_DNA"/>
</dbReference>
<evidence type="ECO:0000313" key="2">
    <source>
        <dbReference type="Proteomes" id="UP001165667"/>
    </source>
</evidence>
<name>A0AA41YZA4_9HYPH</name>
<reference evidence="1" key="1">
    <citation type="submission" date="2022-05" db="EMBL/GenBank/DDBJ databases">
        <authorList>
            <person name="Pankratov T."/>
        </authorList>
    </citation>
    <scope>NUCLEOTIDE SEQUENCE</scope>
    <source>
        <strain evidence="1">BP6-180914</strain>
    </source>
</reference>
<organism evidence="1 2">
    <name type="scientific">Lichenifustis flavocetrariae</name>
    <dbReference type="NCBI Taxonomy" id="2949735"/>
    <lineage>
        <taxon>Bacteria</taxon>
        <taxon>Pseudomonadati</taxon>
        <taxon>Pseudomonadota</taxon>
        <taxon>Alphaproteobacteria</taxon>
        <taxon>Hyphomicrobiales</taxon>
        <taxon>Lichenihabitantaceae</taxon>
        <taxon>Lichenifustis</taxon>
    </lineage>
</organism>
<evidence type="ECO:0000313" key="1">
    <source>
        <dbReference type="EMBL" id="MCW6509982.1"/>
    </source>
</evidence>
<proteinExistence type="predicted"/>
<accession>A0AA41YZA4</accession>
<dbReference type="RefSeq" id="WP_282586350.1">
    <property type="nucleotide sequence ID" value="NZ_JAMOIM010000012.1"/>
</dbReference>
<comment type="caution">
    <text evidence="1">The sequence shown here is derived from an EMBL/GenBank/DDBJ whole genome shotgun (WGS) entry which is preliminary data.</text>
</comment>
<protein>
    <submittedName>
        <fullName evidence="1">Uncharacterized protein</fullName>
    </submittedName>
</protein>
<dbReference type="Proteomes" id="UP001165667">
    <property type="component" value="Unassembled WGS sequence"/>
</dbReference>
<sequence>MVAPVDPEIPSKGAEGEKTRVKGLTNLTYATIHDAKTSKGIGILVSKDGGYTQIDWSFPETPWKFDPQMEARLSTGDLFRKTAEKIIDNFLSLG</sequence>
<keyword evidence="2" id="KW-1185">Reference proteome</keyword>